<proteinExistence type="predicted"/>
<dbReference type="Proteomes" id="UP000215453">
    <property type="component" value="Chromosome 8"/>
</dbReference>
<dbReference type="EMBL" id="LT882683">
    <property type="protein sequence ID" value="SMY26683.1"/>
    <property type="molecule type" value="Genomic_DNA"/>
</dbReference>
<name>A0A1Y6LQL7_ZYMTR</name>
<protein>
    <submittedName>
        <fullName evidence="1">Uncharacterized protein</fullName>
    </submittedName>
</protein>
<organism evidence="1 2">
    <name type="scientific">Zymoseptoria tritici ST99CH_1A5</name>
    <dbReference type="NCBI Taxonomy" id="1276529"/>
    <lineage>
        <taxon>Eukaryota</taxon>
        <taxon>Fungi</taxon>
        <taxon>Dikarya</taxon>
        <taxon>Ascomycota</taxon>
        <taxon>Pezizomycotina</taxon>
        <taxon>Dothideomycetes</taxon>
        <taxon>Dothideomycetidae</taxon>
        <taxon>Mycosphaerellales</taxon>
        <taxon>Mycosphaerellaceae</taxon>
        <taxon>Zymoseptoria</taxon>
    </lineage>
</organism>
<accession>A0A1Y6LQL7</accession>
<evidence type="ECO:0000313" key="1">
    <source>
        <dbReference type="EMBL" id="SMY26683.1"/>
    </source>
</evidence>
<reference evidence="1 2" key="1">
    <citation type="submission" date="2016-10" db="EMBL/GenBank/DDBJ databases">
        <authorList>
            <person name="Varghese N."/>
        </authorList>
    </citation>
    <scope>NUCLEOTIDE SEQUENCE [LARGE SCALE GENOMIC DNA]</scope>
</reference>
<gene>
    <name evidence="1" type="ORF">ZT1A5_G8127</name>
</gene>
<sequence length="103" mass="11401">MTRSETRPTSVDSVGDLSAGSSLLIDFVFDAKNWYTSTTNAMWLWSGDNEFLAFENSSLASGFVVFKYPCPELADAEPWTSPLALPIQETIALMVLYRLKVAV</sequence>
<evidence type="ECO:0000313" key="2">
    <source>
        <dbReference type="Proteomes" id="UP000215453"/>
    </source>
</evidence>
<dbReference type="AlphaFoldDB" id="A0A1Y6LQL7"/>